<dbReference type="RefSeq" id="WP_011011337.1">
    <property type="nucleotide sequence ID" value="NC_003413.1"/>
</dbReference>
<proteinExistence type="predicted"/>
<sequence>MIEHLIATDVGNRGVSNFYLKLKHNNPNYFDNALSLIEKNKEKVLIVSAFPIPPLMIPETDGPPGALALALAIEEVGGKAIILTEDIVKDALKSFYKNIITEFPKDLNYSLLISIETPGRNKEGKYYSFSGLEVNVRPYDSLFIEGNKLGIPTIGIGDGGNEIGMGNLELSGKYYSVVKTTELIVAGVSNWGAYGLVAALSIMEGRNLLREFDEEEVVKALVNEGLIDGITKRRELSVDGIPLSFHKKFMELLNALIEIKIK</sequence>
<reference evidence="2 3" key="1">
    <citation type="submission" date="2017-08" db="EMBL/GenBank/DDBJ databases">
        <title>Resequencing and Reannotation of the genome of Pyrococcus furiosus type strain DSM3638.</title>
        <authorList>
            <person name="Reichelt R.M."/>
            <person name="Bunk B."/>
        </authorList>
    </citation>
    <scope>NUCLEOTIDE SEQUENCE [LARGE SCALE GENOMIC DNA]</scope>
    <source>
        <strain evidence="2 3">DSM 3638</strain>
    </source>
</reference>
<dbReference type="Gene3D" id="3.90.1640.20">
    <property type="entry name" value="TON_0340"/>
    <property type="match status" value="1"/>
</dbReference>
<gene>
    <name evidence="2" type="ORF">PFDSM3638_01065</name>
</gene>
<dbReference type="PANTHER" id="PTHR32022:SF10">
    <property type="entry name" value="D-GLUTAMATE CYCLASE, MITOCHONDRIAL"/>
    <property type="match status" value="1"/>
</dbReference>
<evidence type="ECO:0000313" key="3">
    <source>
        <dbReference type="Proteomes" id="UP000324354"/>
    </source>
</evidence>
<organism evidence="2 3">
    <name type="scientific">Pyrococcus furiosus (strain ATCC 43587 / DSM 3638 / JCM 8422 / Vc1)</name>
    <dbReference type="NCBI Taxonomy" id="186497"/>
    <lineage>
        <taxon>Archaea</taxon>
        <taxon>Methanobacteriati</taxon>
        <taxon>Methanobacteriota</taxon>
        <taxon>Thermococci</taxon>
        <taxon>Thermococcales</taxon>
        <taxon>Thermococcaceae</taxon>
        <taxon>Pyrococcus</taxon>
    </lineage>
</organism>
<accession>A0A5C0XP63</accession>
<evidence type="ECO:0000313" key="2">
    <source>
        <dbReference type="EMBL" id="QEK77948.1"/>
    </source>
</evidence>
<dbReference type="GeneID" id="41712015"/>
<name>A0A5C0XP63_PYRFU</name>
<feature type="domain" description="D-glutamate cyclase-like C-terminal" evidence="1">
    <location>
        <begin position="2"/>
        <end position="253"/>
    </location>
</feature>
<evidence type="ECO:0000259" key="1">
    <source>
        <dbReference type="Pfam" id="PF14336"/>
    </source>
</evidence>
<dbReference type="EMBL" id="CP023154">
    <property type="protein sequence ID" value="QEK77948.1"/>
    <property type="molecule type" value="Genomic_DNA"/>
</dbReference>
<dbReference type="AlphaFoldDB" id="A0A5C0XP63"/>
<dbReference type="PANTHER" id="PTHR32022">
    <property type="entry name" value="D-GLUTAMATE CYCLASE, MITOCHONDRIAL"/>
    <property type="match status" value="1"/>
</dbReference>
<dbReference type="Proteomes" id="UP000324354">
    <property type="component" value="Chromosome"/>
</dbReference>
<dbReference type="Pfam" id="PF14336">
    <property type="entry name" value="GLUCM-like_C"/>
    <property type="match status" value="1"/>
</dbReference>
<dbReference type="InterPro" id="IPR025504">
    <property type="entry name" value="GLUCM_C"/>
</dbReference>
<protein>
    <submittedName>
        <fullName evidence="2">DUF4392 domain-containing protein</fullName>
    </submittedName>
</protein>
<dbReference type="GeneID" id="13302020"/>
<dbReference type="OrthoDB" id="86109at2157"/>